<evidence type="ECO:0000313" key="4">
    <source>
        <dbReference type="EMBL" id="KAK6339833.1"/>
    </source>
</evidence>
<gene>
    <name evidence="4" type="ORF">TWF718_009224</name>
</gene>
<keyword evidence="1" id="KW-0677">Repeat</keyword>
<dbReference type="PANTHER" id="PTHR10039:SF14">
    <property type="entry name" value="NACHT DOMAIN-CONTAINING PROTEIN"/>
    <property type="match status" value="1"/>
</dbReference>
<dbReference type="EMBL" id="JAVHNR010000006">
    <property type="protein sequence ID" value="KAK6339833.1"/>
    <property type="molecule type" value="Genomic_DNA"/>
</dbReference>
<dbReference type="InterPro" id="IPR002110">
    <property type="entry name" value="Ankyrin_rpt"/>
</dbReference>
<comment type="caution">
    <text evidence="4">The sequence shown here is derived from an EMBL/GenBank/DDBJ whole genome shotgun (WGS) entry which is preliminary data.</text>
</comment>
<dbReference type="SUPFAM" id="SSF52540">
    <property type="entry name" value="P-loop containing nucleoside triphosphate hydrolases"/>
    <property type="match status" value="1"/>
</dbReference>
<sequence length="1680" mass="192011">MLGRLHMGVEECINSWVGLSKRIFQPKHRTLDPRNITDFIKAKGRFDAKVLETEMKKIIKEKLSQSYNLPKKKHPTSLEEALLWDHCQADDGCKVFVCAIKGEDSHPVFLRSYSNETRSDHYSANMKIWEACRATSAATMFFDQFEKVSQGVTQVFFDGAFAYNNPVSRVYQEAIDLWGSRESLLISIGTGGKPDSSMMGGLKGLFAGILEIALSTEKEDTSFKEAHSKMVEAGLFYRFNVPWIGQIGIDNHERLDIIYAATTTYLDGVDTIRIMGICVEKAIEEVGLTLQVGLVSEPESSESLSLDHDRRRVEALLRSIYKHTYQYGEFLGSIPTPLDKTGEWLFKNQSYKTWRDLDEPTVLWVTANPGCGKTVTAKEAIKRLDESQSGRMACHFFFKSGNANQTEWSHALCSLLHQFISKENKLSEVVFPDYDIKGDRLFTEVSTLWNLLLGVVSRARDMYQRVYCVIDALDESEPDTQNLARKDLRRLTVAEGIKFLVTSRPNINIQQRNLSLSVMRVKGEDEVASLTSDISTVIDEEVIALGEEYDLSPQNRELLKQKLKGKSGRTFLWVSLVFKVLRAFGNTSMAWKSINSKLDEIPKDLEDLYAYALVQSPDIEETKKALSIILAARRPLLLEEFNIIFRAGPAKTLEELKTFLEPKSRVEFTARMICGVFIYIANGTVNLIHETAREFLLNRKASSDILGSNIKLVDAHAIIARTCITYLLIKDPYCVGGVAFFYAHSFWMDHDLESRRVSNDPQMDICSKYNLGEPREIDHMIAQLFDHEHPRVVSRHSIMLYNGPEDGSSWISFVMGAIWASNNRGMIVEHAHILLAEAIYKRHFSGAGLFFKFLNPDLIDGCTWARMDSKEWWESSGQDTPAWGARDNIENVDCQPFKRDLRQTIQLIVSSFQKEASGEQSGREAIQGLRDNLLRQRLSVSSYVWSLIYTFSKFTDRFEIQKKILLEWALIRSCGESWGCEASSLAQMVPPSARVYRAAIEFLYGKYRGPVSNEQVRDAIHKLGDRVEREARRHILVWLWEKAYEIGNHLPFQYFEKQSSVEYLVMRGVDEAWNTAMKKNNYNSAEYFYQKGAKRKLTAVLLETGIEGLVHIEKSPEVGPTQVIQYHPLFNTIIWKHSPCSVEEIHDTLLTMFAILVFILPKRFSSISNFSRSTKRDFQLRYEYNMRYTYGQDVIERVASIGRLSLETRERLSISEPRLYNYSLTRRLEPRFPWGVDLSHKQDPTLLGFDINIDESDDIGRKESSSDISNIFRLFLFYSIWIKSPQAEWLLERFSAVTGSSLNESDGNIIAVLAAAVGDARLLRLYAPEHQASKEIAQAQQILLASVLSNDAECCDEILRRTTPYLDLNAYFHHNENHQNWNIYVKSSWETWYSPGDGVLQLEERIRSFIAVMVFGNREFNLNPLGLAVYLRSYEVIDVLFKYGANPWASVDELAVPDLDVEFRTPIRYPPALDYAINIIKMTPEDLDNPTYRYFFKQALALQPKAPSDPGKPETTSQKSLLHYAIEDFNTPLVRLLLSEEADTSVLDSEGRTALHAAVMSVVACQSTLELETTLEILEAIVEKDKGKSYEERGKRSRTPYKLAETLRADNRELWYRVSKILVEAEFESRMIGTSIQETWEASLKEAVEQPRFFGGVVDEWMEVPDMDDWEDESEGALSD</sequence>
<dbReference type="SUPFAM" id="SSF48403">
    <property type="entry name" value="Ankyrin repeat"/>
    <property type="match status" value="1"/>
</dbReference>
<evidence type="ECO:0000256" key="1">
    <source>
        <dbReference type="ARBA" id="ARBA00022737"/>
    </source>
</evidence>
<keyword evidence="5" id="KW-1185">Reference proteome</keyword>
<dbReference type="Gene3D" id="3.40.1090.10">
    <property type="entry name" value="Cytosolic phospholipase A2 catalytic domain"/>
    <property type="match status" value="1"/>
</dbReference>
<evidence type="ECO:0000259" key="3">
    <source>
        <dbReference type="Pfam" id="PF24883"/>
    </source>
</evidence>
<dbReference type="InterPro" id="IPR036770">
    <property type="entry name" value="Ankyrin_rpt-contain_sf"/>
</dbReference>
<feature type="repeat" description="ANK" evidence="2">
    <location>
        <begin position="1517"/>
        <end position="1549"/>
    </location>
</feature>
<feature type="domain" description="Nephrocystin 3-like N-terminal" evidence="3">
    <location>
        <begin position="341"/>
        <end position="504"/>
    </location>
</feature>
<keyword evidence="2" id="KW-0040">ANK repeat</keyword>
<name>A0AAN8RMC5_9PEZI</name>
<accession>A0AAN8RMC5</accession>
<dbReference type="PANTHER" id="PTHR10039">
    <property type="entry name" value="AMELOGENIN"/>
    <property type="match status" value="1"/>
</dbReference>
<proteinExistence type="predicted"/>
<dbReference type="InterPro" id="IPR027417">
    <property type="entry name" value="P-loop_NTPase"/>
</dbReference>
<organism evidence="4 5">
    <name type="scientific">Orbilia javanica</name>
    <dbReference type="NCBI Taxonomy" id="47235"/>
    <lineage>
        <taxon>Eukaryota</taxon>
        <taxon>Fungi</taxon>
        <taxon>Dikarya</taxon>
        <taxon>Ascomycota</taxon>
        <taxon>Pezizomycotina</taxon>
        <taxon>Orbiliomycetes</taxon>
        <taxon>Orbiliales</taxon>
        <taxon>Orbiliaceae</taxon>
        <taxon>Orbilia</taxon>
    </lineage>
</organism>
<dbReference type="Proteomes" id="UP001313282">
    <property type="component" value="Unassembled WGS sequence"/>
</dbReference>
<dbReference type="InterPro" id="IPR056884">
    <property type="entry name" value="NPHP3-like_N"/>
</dbReference>
<dbReference type="Gene3D" id="1.25.40.20">
    <property type="entry name" value="Ankyrin repeat-containing domain"/>
    <property type="match status" value="1"/>
</dbReference>
<dbReference type="Gene3D" id="3.40.50.300">
    <property type="entry name" value="P-loop containing nucleotide triphosphate hydrolases"/>
    <property type="match status" value="1"/>
</dbReference>
<evidence type="ECO:0000256" key="2">
    <source>
        <dbReference type="PROSITE-ProRule" id="PRU00023"/>
    </source>
</evidence>
<dbReference type="PROSITE" id="PS50088">
    <property type="entry name" value="ANK_REPEAT"/>
    <property type="match status" value="1"/>
</dbReference>
<dbReference type="Pfam" id="PF24883">
    <property type="entry name" value="NPHP3_N"/>
    <property type="match status" value="1"/>
</dbReference>
<reference evidence="4 5" key="1">
    <citation type="submission" date="2019-10" db="EMBL/GenBank/DDBJ databases">
        <authorList>
            <person name="Palmer J.M."/>
        </authorList>
    </citation>
    <scope>NUCLEOTIDE SEQUENCE [LARGE SCALE GENOMIC DNA]</scope>
    <source>
        <strain evidence="4 5">TWF718</strain>
    </source>
</reference>
<protein>
    <recommendedName>
        <fullName evidence="3">Nephrocystin 3-like N-terminal domain-containing protein</fullName>
    </recommendedName>
</protein>
<dbReference type="SUPFAM" id="SSF52151">
    <property type="entry name" value="FabD/lysophospholipase-like"/>
    <property type="match status" value="1"/>
</dbReference>
<dbReference type="InterPro" id="IPR016035">
    <property type="entry name" value="Acyl_Trfase/lysoPLipase"/>
</dbReference>
<dbReference type="SMART" id="SM00248">
    <property type="entry name" value="ANK"/>
    <property type="match status" value="3"/>
</dbReference>
<evidence type="ECO:0000313" key="5">
    <source>
        <dbReference type="Proteomes" id="UP001313282"/>
    </source>
</evidence>